<comment type="caution">
    <text evidence="2">The sequence shown here is derived from an EMBL/GenBank/DDBJ whole genome shotgun (WGS) entry which is preliminary data.</text>
</comment>
<sequence>MSGFDPREAVVDGVSRRESTAFEPDPAQERGSFNDRFNALGDGIALDCGECALAVGLDRPEALPGDGAGGPGGLPAEDGLRTRLDCGLGLDPGRDRVGNP</sequence>
<reference evidence="2" key="1">
    <citation type="journal article" date="2014" name="Int. J. Syst. Evol. Microbiol.">
        <title>Complete genome sequence of Corynebacterium casei LMG S-19264T (=DSM 44701T), isolated from a smear-ripened cheese.</title>
        <authorList>
            <consortium name="US DOE Joint Genome Institute (JGI-PGF)"/>
            <person name="Walter F."/>
            <person name="Albersmeier A."/>
            <person name="Kalinowski J."/>
            <person name="Ruckert C."/>
        </authorList>
    </citation>
    <scope>NUCLEOTIDE SEQUENCE</scope>
    <source>
        <strain evidence="2">JCM 14359</strain>
    </source>
</reference>
<name>A0A830ERN8_9EURY</name>
<accession>A0A830ERN8</accession>
<organism evidence="2 3">
    <name type="scientific">Halobellus salinus</name>
    <dbReference type="NCBI Taxonomy" id="931585"/>
    <lineage>
        <taxon>Archaea</taxon>
        <taxon>Methanobacteriati</taxon>
        <taxon>Methanobacteriota</taxon>
        <taxon>Stenosarchaea group</taxon>
        <taxon>Halobacteria</taxon>
        <taxon>Halobacteriales</taxon>
        <taxon>Haloferacaceae</taxon>
        <taxon>Halobellus</taxon>
    </lineage>
</organism>
<protein>
    <submittedName>
        <fullName evidence="2">Uncharacterized protein</fullName>
    </submittedName>
</protein>
<evidence type="ECO:0000313" key="3">
    <source>
        <dbReference type="Proteomes" id="UP000653099"/>
    </source>
</evidence>
<feature type="compositionally biased region" description="Basic and acidic residues" evidence="1">
    <location>
        <begin position="1"/>
        <end position="20"/>
    </location>
</feature>
<dbReference type="EMBL" id="BMOC01000034">
    <property type="protein sequence ID" value="GGJ17366.1"/>
    <property type="molecule type" value="Genomic_DNA"/>
</dbReference>
<evidence type="ECO:0000256" key="1">
    <source>
        <dbReference type="SAM" id="MobiDB-lite"/>
    </source>
</evidence>
<feature type="region of interest" description="Disordered" evidence="1">
    <location>
        <begin position="1"/>
        <end position="30"/>
    </location>
</feature>
<evidence type="ECO:0000313" key="2">
    <source>
        <dbReference type="EMBL" id="GGJ17366.1"/>
    </source>
</evidence>
<gene>
    <name evidence="2" type="ORF">GCM10008995_28950</name>
</gene>
<keyword evidence="3" id="KW-1185">Reference proteome</keyword>
<dbReference type="Proteomes" id="UP000653099">
    <property type="component" value="Unassembled WGS sequence"/>
</dbReference>
<reference evidence="2" key="2">
    <citation type="submission" date="2020-09" db="EMBL/GenBank/DDBJ databases">
        <authorList>
            <person name="Sun Q."/>
            <person name="Ohkuma M."/>
        </authorList>
    </citation>
    <scope>NUCLEOTIDE SEQUENCE</scope>
    <source>
        <strain evidence="2">JCM 14359</strain>
    </source>
</reference>
<dbReference type="AlphaFoldDB" id="A0A830ERN8"/>
<proteinExistence type="predicted"/>